<dbReference type="InterPro" id="IPR000629">
    <property type="entry name" value="RNA-helicase_DEAD-box_CS"/>
</dbReference>
<dbReference type="PANTHER" id="PTHR47963">
    <property type="entry name" value="DEAD-BOX ATP-DEPENDENT RNA HELICASE 47, MITOCHONDRIAL"/>
    <property type="match status" value="1"/>
</dbReference>
<dbReference type="RefSeq" id="WP_386058964.1">
    <property type="nucleotide sequence ID" value="NZ_JBHTKL010000002.1"/>
</dbReference>
<dbReference type="CDD" id="cd00268">
    <property type="entry name" value="DEADc"/>
    <property type="match status" value="1"/>
</dbReference>
<dbReference type="EMBL" id="JBHTKL010000002">
    <property type="protein sequence ID" value="MFD1019317.1"/>
    <property type="molecule type" value="Genomic_DNA"/>
</dbReference>
<keyword evidence="12" id="KW-1185">Reference proteome</keyword>
<evidence type="ECO:0000256" key="4">
    <source>
        <dbReference type="ARBA" id="ARBA00022840"/>
    </source>
</evidence>
<feature type="short sequence motif" description="Q motif" evidence="5">
    <location>
        <begin position="2"/>
        <end position="30"/>
    </location>
</feature>
<dbReference type="SMART" id="SM00490">
    <property type="entry name" value="HELICc"/>
    <property type="match status" value="1"/>
</dbReference>
<keyword evidence="1 6" id="KW-0547">Nucleotide-binding</keyword>
<dbReference type="GO" id="GO:0016787">
    <property type="term" value="F:hydrolase activity"/>
    <property type="evidence" value="ECO:0007669"/>
    <property type="project" value="UniProtKB-KW"/>
</dbReference>
<feature type="domain" description="Helicase C-terminal" evidence="9">
    <location>
        <begin position="214"/>
        <end position="374"/>
    </location>
</feature>
<comment type="caution">
    <text evidence="11">The sequence shown here is derived from an EMBL/GenBank/DDBJ whole genome shotgun (WGS) entry which is preliminary data.</text>
</comment>
<keyword evidence="2 6" id="KW-0378">Hydrolase</keyword>
<dbReference type="CDD" id="cd18787">
    <property type="entry name" value="SF2_C_DEAD"/>
    <property type="match status" value="1"/>
</dbReference>
<evidence type="ECO:0000259" key="9">
    <source>
        <dbReference type="PROSITE" id="PS51194"/>
    </source>
</evidence>
<dbReference type="Gene3D" id="3.40.50.300">
    <property type="entry name" value="P-loop containing nucleotide triphosphate hydrolases"/>
    <property type="match status" value="2"/>
</dbReference>
<dbReference type="EC" id="3.6.4.-" evidence="11"/>
<dbReference type="InterPro" id="IPR050547">
    <property type="entry name" value="DEAD_box_RNA_helicases"/>
</dbReference>
<dbReference type="Proteomes" id="UP001596990">
    <property type="component" value="Unassembled WGS sequence"/>
</dbReference>
<dbReference type="Pfam" id="PF00270">
    <property type="entry name" value="DEAD"/>
    <property type="match status" value="1"/>
</dbReference>
<sequence>MTTFYSLGLTKPVIKALDQMGFEETTPIQAQTIPLAMQGRDVIGQAQTGTGKTAAFGIPMIERIDQDRKDIQGLIIAPTRELAIQVAEEINRLGKFKGVRALPVYGGQHMERQIRALKDNNQIVVATPGRLLDHIRRKTIKLQTVHTAVLDEADEMLNMGFIDDIKDILKAIPEQRQTLLFSATMPKAIREIATTLMKKPEEVKVKAKEMTVENIEQFFVEVQEKQKFDTLTRLLDIHAPALAIIFGRTKKRVDELTDGLQARGFRAEGIHGDLTQGKRMSVLKKFKQGRVEILVATDVAARGLDISDVSHVYNFDIPQDPESYVHRIGRTGRAGRTGEAVSFVTPREKAQLALIEKLTKKKVERLAVPSMDEAQRGQQQVAVDKMLKTMESKDLKAYHQAANELLQQHDSIELVAAALKMMTKERREVPVRLSGVQPISVKKAWDDKKKKKFNRNDKKRGGGGGYNRNKNSRNRKFNQKRSRNNQSQS</sequence>
<evidence type="ECO:0000256" key="7">
    <source>
        <dbReference type="SAM" id="MobiDB-lite"/>
    </source>
</evidence>
<name>A0ABW3L1T4_9BACI</name>
<evidence type="ECO:0000256" key="3">
    <source>
        <dbReference type="ARBA" id="ARBA00022806"/>
    </source>
</evidence>
<dbReference type="GO" id="GO:0004386">
    <property type="term" value="F:helicase activity"/>
    <property type="evidence" value="ECO:0007669"/>
    <property type="project" value="UniProtKB-KW"/>
</dbReference>
<dbReference type="PROSITE" id="PS51192">
    <property type="entry name" value="HELICASE_ATP_BIND_1"/>
    <property type="match status" value="1"/>
</dbReference>
<dbReference type="PROSITE" id="PS51195">
    <property type="entry name" value="Q_MOTIF"/>
    <property type="match status" value="1"/>
</dbReference>
<organism evidence="11 12">
    <name type="scientific">Thalassobacillus hwangdonensis</name>
    <dbReference type="NCBI Taxonomy" id="546108"/>
    <lineage>
        <taxon>Bacteria</taxon>
        <taxon>Bacillati</taxon>
        <taxon>Bacillota</taxon>
        <taxon>Bacilli</taxon>
        <taxon>Bacillales</taxon>
        <taxon>Bacillaceae</taxon>
        <taxon>Thalassobacillus</taxon>
    </lineage>
</organism>
<evidence type="ECO:0000313" key="11">
    <source>
        <dbReference type="EMBL" id="MFD1019317.1"/>
    </source>
</evidence>
<evidence type="ECO:0000256" key="1">
    <source>
        <dbReference type="ARBA" id="ARBA00022741"/>
    </source>
</evidence>
<evidence type="ECO:0000256" key="6">
    <source>
        <dbReference type="RuleBase" id="RU000492"/>
    </source>
</evidence>
<feature type="compositionally biased region" description="Basic and acidic residues" evidence="7">
    <location>
        <begin position="444"/>
        <end position="460"/>
    </location>
</feature>
<dbReference type="InterPro" id="IPR001650">
    <property type="entry name" value="Helicase_C-like"/>
</dbReference>
<dbReference type="PROSITE" id="PS51194">
    <property type="entry name" value="HELICASE_CTER"/>
    <property type="match status" value="1"/>
</dbReference>
<evidence type="ECO:0000256" key="2">
    <source>
        <dbReference type="ARBA" id="ARBA00022801"/>
    </source>
</evidence>
<evidence type="ECO:0000259" key="8">
    <source>
        <dbReference type="PROSITE" id="PS51192"/>
    </source>
</evidence>
<comment type="similarity">
    <text evidence="6">Belongs to the DEAD box helicase family.</text>
</comment>
<dbReference type="SMART" id="SM00487">
    <property type="entry name" value="DEXDc"/>
    <property type="match status" value="1"/>
</dbReference>
<evidence type="ECO:0000256" key="5">
    <source>
        <dbReference type="PROSITE-ProRule" id="PRU00552"/>
    </source>
</evidence>
<feature type="domain" description="DEAD-box RNA helicase Q" evidence="10">
    <location>
        <begin position="2"/>
        <end position="30"/>
    </location>
</feature>
<dbReference type="PANTHER" id="PTHR47963:SF5">
    <property type="entry name" value="DEAD-BOX ATP-DEPENDENT RNA HELICASE CSHA"/>
    <property type="match status" value="1"/>
</dbReference>
<dbReference type="InterPro" id="IPR014001">
    <property type="entry name" value="Helicase_ATP-bd"/>
</dbReference>
<feature type="compositionally biased region" description="Basic residues" evidence="7">
    <location>
        <begin position="470"/>
        <end position="483"/>
    </location>
</feature>
<dbReference type="SUPFAM" id="SSF52540">
    <property type="entry name" value="P-loop containing nucleoside triphosphate hydrolases"/>
    <property type="match status" value="1"/>
</dbReference>
<reference evidence="12" key="1">
    <citation type="journal article" date="2019" name="Int. J. Syst. Evol. Microbiol.">
        <title>The Global Catalogue of Microorganisms (GCM) 10K type strain sequencing project: providing services to taxonomists for standard genome sequencing and annotation.</title>
        <authorList>
            <consortium name="The Broad Institute Genomics Platform"/>
            <consortium name="The Broad Institute Genome Sequencing Center for Infectious Disease"/>
            <person name="Wu L."/>
            <person name="Ma J."/>
        </authorList>
    </citation>
    <scope>NUCLEOTIDE SEQUENCE [LARGE SCALE GENOMIC DNA]</scope>
    <source>
        <strain evidence="12">CCUG 56607</strain>
    </source>
</reference>
<proteinExistence type="inferred from homology"/>
<feature type="domain" description="Helicase ATP-binding" evidence="8">
    <location>
        <begin position="33"/>
        <end position="203"/>
    </location>
</feature>
<protein>
    <submittedName>
        <fullName evidence="11">DEAD/DEAH box helicase</fullName>
        <ecNumber evidence="11">3.6.4.-</ecNumber>
    </submittedName>
</protein>
<evidence type="ECO:0000259" key="10">
    <source>
        <dbReference type="PROSITE" id="PS51195"/>
    </source>
</evidence>
<dbReference type="InterPro" id="IPR027417">
    <property type="entry name" value="P-loop_NTPase"/>
</dbReference>
<dbReference type="InterPro" id="IPR014014">
    <property type="entry name" value="RNA_helicase_DEAD_Q_motif"/>
</dbReference>
<dbReference type="PROSITE" id="PS00039">
    <property type="entry name" value="DEAD_ATP_HELICASE"/>
    <property type="match status" value="1"/>
</dbReference>
<feature type="region of interest" description="Disordered" evidence="7">
    <location>
        <begin position="444"/>
        <end position="489"/>
    </location>
</feature>
<keyword evidence="4 6" id="KW-0067">ATP-binding</keyword>
<dbReference type="Pfam" id="PF00271">
    <property type="entry name" value="Helicase_C"/>
    <property type="match status" value="1"/>
</dbReference>
<keyword evidence="3 6" id="KW-0347">Helicase</keyword>
<evidence type="ECO:0000313" key="12">
    <source>
        <dbReference type="Proteomes" id="UP001596990"/>
    </source>
</evidence>
<gene>
    <name evidence="11" type="ORF">ACFQ2J_08925</name>
</gene>
<accession>A0ABW3L1T4</accession>
<dbReference type="InterPro" id="IPR011545">
    <property type="entry name" value="DEAD/DEAH_box_helicase_dom"/>
</dbReference>
<dbReference type="InterPro" id="IPR044742">
    <property type="entry name" value="DEAD/DEAH_RhlB"/>
</dbReference>